<protein>
    <submittedName>
        <fullName evidence="4">Uncharacterized protein</fullName>
    </submittedName>
</protein>
<feature type="region of interest" description="Disordered" evidence="1">
    <location>
        <begin position="272"/>
        <end position="302"/>
    </location>
</feature>
<dbReference type="EMBL" id="CAJOBA010037811">
    <property type="protein sequence ID" value="CAF4049271.1"/>
    <property type="molecule type" value="Genomic_DNA"/>
</dbReference>
<dbReference type="Proteomes" id="UP000682733">
    <property type="component" value="Unassembled WGS sequence"/>
</dbReference>
<feature type="region of interest" description="Disordered" evidence="1">
    <location>
        <begin position="219"/>
        <end position="253"/>
    </location>
</feature>
<dbReference type="Proteomes" id="UP000677228">
    <property type="component" value="Unassembled WGS sequence"/>
</dbReference>
<dbReference type="EMBL" id="CAJNOK010016263">
    <property type="protein sequence ID" value="CAF1241761.1"/>
    <property type="molecule type" value="Genomic_DNA"/>
</dbReference>
<name>A0A8S2PGM0_9BILA</name>
<evidence type="ECO:0000256" key="2">
    <source>
        <dbReference type="SAM" id="SignalP"/>
    </source>
</evidence>
<proteinExistence type="predicted"/>
<feature type="signal peptide" evidence="2">
    <location>
        <begin position="1"/>
        <end position="22"/>
    </location>
</feature>
<evidence type="ECO:0000313" key="5">
    <source>
        <dbReference type="Proteomes" id="UP000682733"/>
    </source>
</evidence>
<reference evidence="4" key="1">
    <citation type="submission" date="2021-02" db="EMBL/GenBank/DDBJ databases">
        <authorList>
            <person name="Nowell W R."/>
        </authorList>
    </citation>
    <scope>NUCLEOTIDE SEQUENCE</scope>
</reference>
<evidence type="ECO:0000313" key="3">
    <source>
        <dbReference type="EMBL" id="CAF1241761.1"/>
    </source>
</evidence>
<evidence type="ECO:0000256" key="1">
    <source>
        <dbReference type="SAM" id="MobiDB-lite"/>
    </source>
</evidence>
<dbReference type="AlphaFoldDB" id="A0A8S2PGM0"/>
<sequence length="327" mass="35753">MKLLRLYLCNLYAAAVVTGGSAARRRRRKREKEKDEEEVRRRYLIVNPQRPTDRVSGESCSTTDLIPAKSRRHRHSRINNTTTSSTPRTSYLDDNLGDDNQNSGVRYSYQTSVTTLSGLDLNAAPLQPPLSSSVRSLGGVTIQRVSTNERLSTTTTGNLRIKAPVAADDIKRDAHGSNVTIQKLLRTRSLLESNINTGMSTVVVAEQASKRRTPISVRKIRRRSQIHRSRDSLTSDIIPSPSPSPPSSKKSTATISVTKLKRLKSSAATVSGVEIHSGPTETKKCVDATLPPSSTPTEDAYAPARKSVASRVSVVRIPRANSMATIV</sequence>
<gene>
    <name evidence="3" type="ORF">OVA965_LOCUS25857</name>
    <name evidence="4" type="ORF">TMI583_LOCUS26588</name>
</gene>
<feature type="chain" id="PRO_5036434683" evidence="2">
    <location>
        <begin position="23"/>
        <end position="327"/>
    </location>
</feature>
<organism evidence="4 5">
    <name type="scientific">Didymodactylos carnosus</name>
    <dbReference type="NCBI Taxonomy" id="1234261"/>
    <lineage>
        <taxon>Eukaryota</taxon>
        <taxon>Metazoa</taxon>
        <taxon>Spiralia</taxon>
        <taxon>Gnathifera</taxon>
        <taxon>Rotifera</taxon>
        <taxon>Eurotatoria</taxon>
        <taxon>Bdelloidea</taxon>
        <taxon>Philodinida</taxon>
        <taxon>Philodinidae</taxon>
        <taxon>Didymodactylos</taxon>
    </lineage>
</organism>
<accession>A0A8S2PGM0</accession>
<keyword evidence="2" id="KW-0732">Signal</keyword>
<comment type="caution">
    <text evidence="4">The sequence shown here is derived from an EMBL/GenBank/DDBJ whole genome shotgun (WGS) entry which is preliminary data.</text>
</comment>
<feature type="compositionally biased region" description="Low complexity" evidence="1">
    <location>
        <begin position="78"/>
        <end position="90"/>
    </location>
</feature>
<feature type="region of interest" description="Disordered" evidence="1">
    <location>
        <begin position="51"/>
        <end position="103"/>
    </location>
</feature>
<evidence type="ECO:0000313" key="4">
    <source>
        <dbReference type="EMBL" id="CAF4049271.1"/>
    </source>
</evidence>